<proteinExistence type="predicted"/>
<reference evidence="5 6" key="1">
    <citation type="submission" date="2023-07" db="EMBL/GenBank/DDBJ databases">
        <title>Genomic Encyclopedia of Type Strains, Phase IV (KMG-IV): sequencing the most valuable type-strain genomes for metagenomic binning, comparative biology and taxonomic classification.</title>
        <authorList>
            <person name="Goeker M."/>
        </authorList>
    </citation>
    <scope>NUCLEOTIDE SEQUENCE [LARGE SCALE GENOMIC DNA]</scope>
    <source>
        <strain evidence="5 6">DSM 16784</strain>
    </source>
</reference>
<dbReference type="EMBL" id="JAUSUR010000002">
    <property type="protein sequence ID" value="MDQ0360774.1"/>
    <property type="molecule type" value="Genomic_DNA"/>
</dbReference>
<organism evidence="5 6">
    <name type="scientific">Breznakia pachnodae</name>
    <dbReference type="NCBI Taxonomy" id="265178"/>
    <lineage>
        <taxon>Bacteria</taxon>
        <taxon>Bacillati</taxon>
        <taxon>Bacillota</taxon>
        <taxon>Erysipelotrichia</taxon>
        <taxon>Erysipelotrichales</taxon>
        <taxon>Erysipelotrichaceae</taxon>
        <taxon>Breznakia</taxon>
    </lineage>
</organism>
<accession>A0ABU0E1M2</accession>
<dbReference type="Proteomes" id="UP001230220">
    <property type="component" value="Unassembled WGS sequence"/>
</dbReference>
<evidence type="ECO:0000256" key="4">
    <source>
        <dbReference type="SAM" id="SignalP"/>
    </source>
</evidence>
<feature type="transmembrane region" description="Helical" evidence="3">
    <location>
        <begin position="210"/>
        <end position="228"/>
    </location>
</feature>
<gene>
    <name evidence="5" type="ORF">J2S15_001519</name>
</gene>
<evidence type="ECO:0000313" key="6">
    <source>
        <dbReference type="Proteomes" id="UP001230220"/>
    </source>
</evidence>
<keyword evidence="2" id="KW-0175">Coiled coil</keyword>
<keyword evidence="3" id="KW-0812">Transmembrane</keyword>
<dbReference type="RefSeq" id="WP_307406926.1">
    <property type="nucleotide sequence ID" value="NZ_JAUSUR010000002.1"/>
</dbReference>
<keyword evidence="3" id="KW-0472">Membrane</keyword>
<evidence type="ECO:0000313" key="5">
    <source>
        <dbReference type="EMBL" id="MDQ0360774.1"/>
    </source>
</evidence>
<comment type="subcellular location">
    <subcellularLocation>
        <location evidence="1">Cell envelope</location>
    </subcellularLocation>
</comment>
<sequence>MKKYSLILTSFLIFIFMSPIQANEIVTIQFYDEEAQLIQTQTVEVNEYFDVPTVAKQGYNFLGFNTALDGSGEYLNSYKAETSKRYYAVYTPIIYQVHYYADGKYLQTQSVPYGNNAPEIAAPQKDGMLFSGWVGLTNITEERTVNAEYVLIVEETPKVEEKPSEEPEVSASIKLDNKKDHNDEINEVEDLKEKNEKNLTVIKQENEYNYFPLFIVFLGTLIIVLLILKQFKSKK</sequence>
<dbReference type="InterPro" id="IPR042229">
    <property type="entry name" value="Listeria/Bacterioides_rpt_sf"/>
</dbReference>
<evidence type="ECO:0000256" key="2">
    <source>
        <dbReference type="SAM" id="Coils"/>
    </source>
</evidence>
<keyword evidence="6" id="KW-1185">Reference proteome</keyword>
<feature type="chain" id="PRO_5046391799" description="Repeat protein (TIGR02543 family)" evidence="4">
    <location>
        <begin position="23"/>
        <end position="235"/>
    </location>
</feature>
<name>A0ABU0E1M2_9FIRM</name>
<evidence type="ECO:0000256" key="3">
    <source>
        <dbReference type="SAM" id="Phobius"/>
    </source>
</evidence>
<dbReference type="Pfam" id="PF09479">
    <property type="entry name" value="Flg_new"/>
    <property type="match status" value="2"/>
</dbReference>
<keyword evidence="3" id="KW-1133">Transmembrane helix</keyword>
<dbReference type="InterPro" id="IPR013378">
    <property type="entry name" value="InlB-like_B-rpt"/>
</dbReference>
<comment type="caution">
    <text evidence="5">The sequence shown here is derived from an EMBL/GenBank/DDBJ whole genome shotgun (WGS) entry which is preliminary data.</text>
</comment>
<evidence type="ECO:0000256" key="1">
    <source>
        <dbReference type="ARBA" id="ARBA00004196"/>
    </source>
</evidence>
<feature type="coiled-coil region" evidence="2">
    <location>
        <begin position="178"/>
        <end position="205"/>
    </location>
</feature>
<evidence type="ECO:0008006" key="7">
    <source>
        <dbReference type="Google" id="ProtNLM"/>
    </source>
</evidence>
<feature type="signal peptide" evidence="4">
    <location>
        <begin position="1"/>
        <end position="22"/>
    </location>
</feature>
<dbReference type="Gene3D" id="2.60.40.4270">
    <property type="entry name" value="Listeria-Bacteroides repeat domain"/>
    <property type="match status" value="1"/>
</dbReference>
<protein>
    <recommendedName>
        <fullName evidence="7">Repeat protein (TIGR02543 family)</fullName>
    </recommendedName>
</protein>
<keyword evidence="4" id="KW-0732">Signal</keyword>